<reference evidence="3 4" key="1">
    <citation type="submission" date="2023-02" db="EMBL/GenBank/DDBJ databases">
        <title>Description and genomic characterization of Microbulbifer bruguierae sp. nov., isolated from the sediment of mangrove plant Bruguiera sexangula.</title>
        <authorList>
            <person name="Long M."/>
        </authorList>
    </citation>
    <scope>NUCLEOTIDE SEQUENCE [LARGE SCALE GENOMIC DNA]</scope>
    <source>
        <strain evidence="3 4">H12</strain>
    </source>
</reference>
<dbReference type="Gene3D" id="3.40.30.10">
    <property type="entry name" value="Glutaredoxin"/>
    <property type="match status" value="1"/>
</dbReference>
<dbReference type="InterPro" id="IPR036282">
    <property type="entry name" value="Glutathione-S-Trfase_C_sf"/>
</dbReference>
<dbReference type="SFLD" id="SFLDS00019">
    <property type="entry name" value="Glutathione_Transferase_(cytos"/>
    <property type="match status" value="1"/>
</dbReference>
<accession>A0ABY8NH47</accession>
<sequence>MKLYTVPHSPYGARVCAQIKLKNLPVEVLPPPEPLRSEGFLKRFALGKVPILELDDGRYLGESWAILEYLEEIGGEIPSLIPKDALARGKMRELARYADLHLAPNALFPLFKSVLAGEAVTASTLDALHTELAKGERLIAARGSLAERALDLGDIALAPSVLYLFLLLEGLGKKEILADFPAFSGWWEGMDRIPEIRETLQGVSTAFRAFAGSRATA</sequence>
<evidence type="ECO:0000259" key="2">
    <source>
        <dbReference type="PROSITE" id="PS50405"/>
    </source>
</evidence>
<dbReference type="Gene3D" id="1.20.1050.10">
    <property type="match status" value="1"/>
</dbReference>
<dbReference type="SUPFAM" id="SSF52833">
    <property type="entry name" value="Thioredoxin-like"/>
    <property type="match status" value="1"/>
</dbReference>
<dbReference type="PROSITE" id="PS50405">
    <property type="entry name" value="GST_CTER"/>
    <property type="match status" value="1"/>
</dbReference>
<feature type="domain" description="GST C-terminal" evidence="2">
    <location>
        <begin position="84"/>
        <end position="210"/>
    </location>
</feature>
<dbReference type="EMBL" id="CP118605">
    <property type="protein sequence ID" value="WGL16848.1"/>
    <property type="molecule type" value="Genomic_DNA"/>
</dbReference>
<protein>
    <submittedName>
        <fullName evidence="3">Glutathione S-transferase family protein</fullName>
    </submittedName>
</protein>
<dbReference type="PROSITE" id="PS50404">
    <property type="entry name" value="GST_NTER"/>
    <property type="match status" value="1"/>
</dbReference>
<feature type="domain" description="GST N-terminal" evidence="1">
    <location>
        <begin position="1"/>
        <end position="78"/>
    </location>
</feature>
<dbReference type="SUPFAM" id="SSF47616">
    <property type="entry name" value="GST C-terminal domain-like"/>
    <property type="match status" value="1"/>
</dbReference>
<dbReference type="InterPro" id="IPR004045">
    <property type="entry name" value="Glutathione_S-Trfase_N"/>
</dbReference>
<name>A0ABY8NH47_9GAMM</name>
<keyword evidence="4" id="KW-1185">Reference proteome</keyword>
<evidence type="ECO:0000259" key="1">
    <source>
        <dbReference type="PROSITE" id="PS50404"/>
    </source>
</evidence>
<organism evidence="3 4">
    <name type="scientific">Microbulbifer bruguierae</name>
    <dbReference type="NCBI Taxonomy" id="3029061"/>
    <lineage>
        <taxon>Bacteria</taxon>
        <taxon>Pseudomonadati</taxon>
        <taxon>Pseudomonadota</taxon>
        <taxon>Gammaproteobacteria</taxon>
        <taxon>Cellvibrionales</taxon>
        <taxon>Microbulbiferaceae</taxon>
        <taxon>Microbulbifer</taxon>
    </lineage>
</organism>
<dbReference type="InterPro" id="IPR036249">
    <property type="entry name" value="Thioredoxin-like_sf"/>
</dbReference>
<dbReference type="Proteomes" id="UP001236500">
    <property type="component" value="Chromosome"/>
</dbReference>
<dbReference type="InterPro" id="IPR010987">
    <property type="entry name" value="Glutathione-S-Trfase_C-like"/>
</dbReference>
<dbReference type="PANTHER" id="PTHR43968">
    <property type="match status" value="1"/>
</dbReference>
<proteinExistence type="predicted"/>
<evidence type="ECO:0000313" key="3">
    <source>
        <dbReference type="EMBL" id="WGL16848.1"/>
    </source>
</evidence>
<dbReference type="PANTHER" id="PTHR43968:SF6">
    <property type="entry name" value="GLUTATHIONE S-TRANSFERASE OMEGA"/>
    <property type="match status" value="1"/>
</dbReference>
<dbReference type="RefSeq" id="WP_280320668.1">
    <property type="nucleotide sequence ID" value="NZ_CP118605.1"/>
</dbReference>
<gene>
    <name evidence="3" type="ORF">PVT68_00770</name>
</gene>
<evidence type="ECO:0000313" key="4">
    <source>
        <dbReference type="Proteomes" id="UP001236500"/>
    </source>
</evidence>
<dbReference type="InterPro" id="IPR050983">
    <property type="entry name" value="GST_Omega/HSP26"/>
</dbReference>
<dbReference type="Pfam" id="PF13417">
    <property type="entry name" value="GST_N_3"/>
    <property type="match status" value="1"/>
</dbReference>
<dbReference type="InterPro" id="IPR040079">
    <property type="entry name" value="Glutathione_S-Trfase"/>
</dbReference>